<dbReference type="EMBL" id="JABANP010000503">
    <property type="protein sequence ID" value="KAF4681595.1"/>
    <property type="molecule type" value="Genomic_DNA"/>
</dbReference>
<comment type="caution">
    <text evidence="4">The sequence shown here is derived from an EMBL/GenBank/DDBJ whole genome shotgun (WGS) entry which is preliminary data.</text>
</comment>
<evidence type="ECO:0000313" key="4">
    <source>
        <dbReference type="EMBL" id="KAF4681595.1"/>
    </source>
</evidence>
<dbReference type="AlphaFoldDB" id="A0A7J6NCH9"/>
<comment type="similarity">
    <text evidence="1">Belongs to the SS18 family.</text>
</comment>
<dbReference type="InterPro" id="IPR007726">
    <property type="entry name" value="SS18_N"/>
</dbReference>
<gene>
    <name evidence="4" type="ORF">FOZ60_011938</name>
</gene>
<evidence type="ECO:0000259" key="3">
    <source>
        <dbReference type="Pfam" id="PF05030"/>
    </source>
</evidence>
<dbReference type="Pfam" id="PF05030">
    <property type="entry name" value="SSXT"/>
    <property type="match status" value="1"/>
</dbReference>
<organism evidence="4 5">
    <name type="scientific">Perkinsus olseni</name>
    <name type="common">Perkinsus atlanticus</name>
    <dbReference type="NCBI Taxonomy" id="32597"/>
    <lineage>
        <taxon>Eukaryota</taxon>
        <taxon>Sar</taxon>
        <taxon>Alveolata</taxon>
        <taxon>Perkinsozoa</taxon>
        <taxon>Perkinsea</taxon>
        <taxon>Perkinsida</taxon>
        <taxon>Perkinsidae</taxon>
        <taxon>Perkinsus</taxon>
    </lineage>
</organism>
<evidence type="ECO:0000313" key="5">
    <source>
        <dbReference type="Proteomes" id="UP000541610"/>
    </source>
</evidence>
<dbReference type="Proteomes" id="UP000541610">
    <property type="component" value="Unassembled WGS sequence"/>
</dbReference>
<evidence type="ECO:0000256" key="2">
    <source>
        <dbReference type="SAM" id="MobiDB-lite"/>
    </source>
</evidence>
<sequence>MQNVPLEPPQGSSVVPPTPATSEGVPRGPAQLPCHVTGPDSLKRMLDENDVMIEMLTELQQGRCPVERRVPLLSRLQRNLLYLALLADQNTSAGEPAAATGQQATMKKMYDQVIGRQLERQKLIHAAEKKGPSLVEPDDDALESERKKRKKKEVYPFVWGCSRIIIIVRTKPVSVHRINKLFGVLCFSDLQRFYRKT</sequence>
<reference evidence="4 5" key="1">
    <citation type="submission" date="2020-04" db="EMBL/GenBank/DDBJ databases">
        <title>Perkinsus olseni comparative genomics.</title>
        <authorList>
            <person name="Bogema D.R."/>
        </authorList>
    </citation>
    <scope>NUCLEOTIDE SEQUENCE [LARGE SCALE GENOMIC DNA]</scope>
    <source>
        <strain evidence="4">00978-12</strain>
    </source>
</reference>
<proteinExistence type="inferred from homology"/>
<evidence type="ECO:0000256" key="1">
    <source>
        <dbReference type="ARBA" id="ARBA00007945"/>
    </source>
</evidence>
<feature type="region of interest" description="Disordered" evidence="2">
    <location>
        <begin position="1"/>
        <end position="33"/>
    </location>
</feature>
<feature type="domain" description="SS18 N-terminal" evidence="3">
    <location>
        <begin position="39"/>
        <end position="92"/>
    </location>
</feature>
<protein>
    <recommendedName>
        <fullName evidence="3">SS18 N-terminal domain-containing protein</fullName>
    </recommendedName>
</protein>
<accession>A0A7J6NCH9</accession>
<name>A0A7J6NCH9_PEROL</name>